<keyword evidence="4" id="KW-1185">Reference proteome</keyword>
<proteinExistence type="predicted"/>
<feature type="transmembrane region" description="Helical" evidence="2">
    <location>
        <begin position="351"/>
        <end position="368"/>
    </location>
</feature>
<keyword evidence="2" id="KW-1133">Transmembrane helix</keyword>
<dbReference type="EMBL" id="JAHDYR010000001">
    <property type="protein sequence ID" value="KAG9397657.1"/>
    <property type="molecule type" value="Genomic_DNA"/>
</dbReference>
<feature type="region of interest" description="Disordered" evidence="1">
    <location>
        <begin position="473"/>
        <end position="495"/>
    </location>
</feature>
<organism evidence="3 4">
    <name type="scientific">Carpediemonas membranifera</name>
    <dbReference type="NCBI Taxonomy" id="201153"/>
    <lineage>
        <taxon>Eukaryota</taxon>
        <taxon>Metamonada</taxon>
        <taxon>Carpediemonas-like organisms</taxon>
        <taxon>Carpediemonas</taxon>
    </lineage>
</organism>
<keyword evidence="2" id="KW-0472">Membrane</keyword>
<evidence type="ECO:0000313" key="4">
    <source>
        <dbReference type="Proteomes" id="UP000717585"/>
    </source>
</evidence>
<reference evidence="3" key="1">
    <citation type="submission" date="2021-05" db="EMBL/GenBank/DDBJ databases">
        <title>A free-living protist that lacks canonical eukaryotic 1 DNA replication and segregation systems.</title>
        <authorList>
            <person name="Salas-Leiva D.E."/>
            <person name="Tromer E.C."/>
            <person name="Curtis B.A."/>
            <person name="Jerlstrom-Hultqvist J."/>
            <person name="Kolisko M."/>
            <person name="Yi Z."/>
            <person name="Salas-Leiva J.S."/>
            <person name="Gallot-Lavallee L."/>
            <person name="Kops G.J.P.L."/>
            <person name="Archibald J.M."/>
            <person name="Simpson A.G.B."/>
            <person name="Roger A.J."/>
        </authorList>
    </citation>
    <scope>NUCLEOTIDE SEQUENCE</scope>
    <source>
        <strain evidence="3">BICM</strain>
    </source>
</reference>
<evidence type="ECO:0000256" key="2">
    <source>
        <dbReference type="SAM" id="Phobius"/>
    </source>
</evidence>
<name>A0A8J6E6Y9_9EUKA</name>
<gene>
    <name evidence="3" type="ORF">J8273_0787</name>
</gene>
<keyword evidence="2" id="KW-0812">Transmembrane</keyword>
<evidence type="ECO:0000256" key="1">
    <source>
        <dbReference type="SAM" id="MobiDB-lite"/>
    </source>
</evidence>
<dbReference type="AlphaFoldDB" id="A0A8J6E6Y9"/>
<dbReference type="Proteomes" id="UP000717585">
    <property type="component" value="Unassembled WGS sequence"/>
</dbReference>
<evidence type="ECO:0000313" key="3">
    <source>
        <dbReference type="EMBL" id="KAG9397657.1"/>
    </source>
</evidence>
<comment type="caution">
    <text evidence="3">The sequence shown here is derived from an EMBL/GenBank/DDBJ whole genome shotgun (WGS) entry which is preliminary data.</text>
</comment>
<feature type="transmembrane region" description="Helical" evidence="2">
    <location>
        <begin position="20"/>
        <end position="39"/>
    </location>
</feature>
<feature type="transmembrane region" description="Helical" evidence="2">
    <location>
        <begin position="98"/>
        <end position="119"/>
    </location>
</feature>
<accession>A0A8J6E6Y9</accession>
<feature type="transmembrane region" description="Helical" evidence="2">
    <location>
        <begin position="427"/>
        <end position="457"/>
    </location>
</feature>
<feature type="transmembrane region" description="Helical" evidence="2">
    <location>
        <begin position="380"/>
        <end position="407"/>
    </location>
</feature>
<sequence length="495" mass="54013">MSDAIYDLEIRYLGEIERQGAYMTSLGLGFTAAFLLVLFQICLCALTPCGCCCASSLLDAVLEKIGQKAAVATASLQTGAPAIVTAFSSPRKMKHDGAIAGATVLVLGCMFLIACYFTVSYSIDSTANCNLTRTGGSVDVRDKSVEIPITFTLEISYNSGIGSSKKDEIDRDIESTVRAWAGDNLDYFDKSALSDSFEWRVNGRHVLYETGFLKFNTENMTVNAFTTYSRIVPFSLGAKVLKYVLFRKYTLVVPQSTVTVIEPADVTFTMPTAVTLVVEDDLELGLNFSPSVMALKFMRPDPNSIFQLNTTSINGTSLITETPGQFGINFAADQIESALILMQCKSITEQIGGAVQSIMILLVSYPIVKTVIEVLSSLKDIVVPGAIFCFSFCWIPVTMVCTVLLILDALYSSDFIAKYKYTASGYYKIGLVIVWIVLIMAVVIGVESMAATLVYAFDWSWKGLKFTRKSLSAPKDEDDEEARSPNPLVQPAVTV</sequence>
<protein>
    <submittedName>
        <fullName evidence="3">Uncharacterized protein</fullName>
    </submittedName>
</protein>